<dbReference type="RefSeq" id="WP_184798972.1">
    <property type="nucleotide sequence ID" value="NZ_JACHMY010000001.1"/>
</dbReference>
<evidence type="ECO:0000313" key="1">
    <source>
        <dbReference type="EMBL" id="MBB5838295.1"/>
    </source>
</evidence>
<sequence length="130" mass="13893">MATVRANDTTVTVGLSWWERFFAAGRPRLAIPVEVIATVGVVEHPTRWTATPGGRSGIVVTGVLKVGRWGLGTGVRHFVSVRRNRPALRLTLTPEGADLTGYDVVLVSTPAAEALARDLVPSRPASNLVK</sequence>
<gene>
    <name evidence="1" type="ORF">HDA39_005029</name>
</gene>
<dbReference type="EMBL" id="JACHMY010000001">
    <property type="protein sequence ID" value="MBB5838295.1"/>
    <property type="molecule type" value="Genomic_DNA"/>
</dbReference>
<keyword evidence="2" id="KW-1185">Reference proteome</keyword>
<proteinExistence type="predicted"/>
<accession>A0A7W9JAD1</accession>
<dbReference type="Proteomes" id="UP000549971">
    <property type="component" value="Unassembled WGS sequence"/>
</dbReference>
<comment type="caution">
    <text evidence="1">The sequence shown here is derived from an EMBL/GenBank/DDBJ whole genome shotgun (WGS) entry which is preliminary data.</text>
</comment>
<name>A0A7W9JAD1_9ACTN</name>
<protein>
    <submittedName>
        <fullName evidence="1">Uncharacterized protein</fullName>
    </submittedName>
</protein>
<dbReference type="AlphaFoldDB" id="A0A7W9JAD1"/>
<organism evidence="1 2">
    <name type="scientific">Kribbella italica</name>
    <dbReference type="NCBI Taxonomy" id="1540520"/>
    <lineage>
        <taxon>Bacteria</taxon>
        <taxon>Bacillati</taxon>
        <taxon>Actinomycetota</taxon>
        <taxon>Actinomycetes</taxon>
        <taxon>Propionibacteriales</taxon>
        <taxon>Kribbellaceae</taxon>
        <taxon>Kribbella</taxon>
    </lineage>
</organism>
<evidence type="ECO:0000313" key="2">
    <source>
        <dbReference type="Proteomes" id="UP000549971"/>
    </source>
</evidence>
<reference evidence="1 2" key="1">
    <citation type="submission" date="2020-08" db="EMBL/GenBank/DDBJ databases">
        <title>Sequencing the genomes of 1000 actinobacteria strains.</title>
        <authorList>
            <person name="Klenk H.-P."/>
        </authorList>
    </citation>
    <scope>NUCLEOTIDE SEQUENCE [LARGE SCALE GENOMIC DNA]</scope>
    <source>
        <strain evidence="1 2">DSM 28967</strain>
    </source>
</reference>